<accession>A0A1F5N7G5</accession>
<dbReference type="Gene3D" id="1.10.1330.10">
    <property type="entry name" value="Dockerin domain"/>
    <property type="match status" value="1"/>
</dbReference>
<name>A0A1F5N7G5_9BACT</name>
<feature type="domain" description="Dockerin" evidence="2">
    <location>
        <begin position="399"/>
        <end position="455"/>
    </location>
</feature>
<sequence>MKHVTKIAAVSLVVILIMPSFASAALLQANNLDHIGSFKAPYIPWPTDAFDYGGTAISYNPARNSLFMVGHAWKQLLAEISIPELGGRSIILQPLVDSLEGKMGLINEPGANVQIGGTFPWGDKLIVSAFVYYDGNGTTILSHFIRPIDMSVTGQVQGPFRVGPLGGGFYGGSMASIPANWQGSFGGPVMTGLCCVAISGRTSLGPSAHSFDPNNISETGAKALVYYPLTNPTLGDGDPTTQYYSSSDAAKYMVMPEGSDSVLFFGRHGTGEYCYGPGTNDPALHMQPSGDGNVWCYDPTSSAKGPHNYPYYNYVWAYDANELAKVVRGEKQPWDVLPYATWNLNGLSGLYPVGAAYDSSTQRIYLSMYFGDGEYPLIEVLQINSLTPTPPPPPPPPTPQPIVGDINLDHIVNSIDYSILNSDWFTSNSRSDLNRDQIVNAIDYSLLNANWLRTW</sequence>
<feature type="signal peptide" evidence="1">
    <location>
        <begin position="1"/>
        <end position="24"/>
    </location>
</feature>
<feature type="chain" id="PRO_5009520085" description="Dockerin domain-containing protein" evidence="1">
    <location>
        <begin position="25"/>
        <end position="455"/>
    </location>
</feature>
<protein>
    <recommendedName>
        <fullName evidence="2">Dockerin domain-containing protein</fullName>
    </recommendedName>
</protein>
<dbReference type="GO" id="GO:0000272">
    <property type="term" value="P:polysaccharide catabolic process"/>
    <property type="evidence" value="ECO:0007669"/>
    <property type="project" value="InterPro"/>
</dbReference>
<organism evidence="3 4">
    <name type="scientific">Candidatus Doudnabacteria bacterium RIFCSPHIGHO2_01_FULL_41_86</name>
    <dbReference type="NCBI Taxonomy" id="1817821"/>
    <lineage>
        <taxon>Bacteria</taxon>
        <taxon>Candidatus Doudnaibacteriota</taxon>
    </lineage>
</organism>
<evidence type="ECO:0000313" key="3">
    <source>
        <dbReference type="EMBL" id="OGE73589.1"/>
    </source>
</evidence>
<reference evidence="3 4" key="1">
    <citation type="journal article" date="2016" name="Nat. Commun.">
        <title>Thousands of microbial genomes shed light on interconnected biogeochemical processes in an aquifer system.</title>
        <authorList>
            <person name="Anantharaman K."/>
            <person name="Brown C.T."/>
            <person name="Hug L.A."/>
            <person name="Sharon I."/>
            <person name="Castelle C.J."/>
            <person name="Probst A.J."/>
            <person name="Thomas B.C."/>
            <person name="Singh A."/>
            <person name="Wilkins M.J."/>
            <person name="Karaoz U."/>
            <person name="Brodie E.L."/>
            <person name="Williams K.H."/>
            <person name="Hubbard S.S."/>
            <person name="Banfield J.F."/>
        </authorList>
    </citation>
    <scope>NUCLEOTIDE SEQUENCE [LARGE SCALE GENOMIC DNA]</scope>
</reference>
<evidence type="ECO:0000259" key="2">
    <source>
        <dbReference type="PROSITE" id="PS51766"/>
    </source>
</evidence>
<dbReference type="PROSITE" id="PS51766">
    <property type="entry name" value="DOCKERIN"/>
    <property type="match status" value="1"/>
</dbReference>
<dbReference type="AlphaFoldDB" id="A0A1F5N7G5"/>
<evidence type="ECO:0000313" key="4">
    <source>
        <dbReference type="Proteomes" id="UP000177610"/>
    </source>
</evidence>
<dbReference type="InterPro" id="IPR036439">
    <property type="entry name" value="Dockerin_dom_sf"/>
</dbReference>
<dbReference type="STRING" id="1817821.A2717_00010"/>
<evidence type="ECO:0000256" key="1">
    <source>
        <dbReference type="SAM" id="SignalP"/>
    </source>
</evidence>
<dbReference type="EMBL" id="MFEH01000006">
    <property type="protein sequence ID" value="OGE73589.1"/>
    <property type="molecule type" value="Genomic_DNA"/>
</dbReference>
<keyword evidence="1" id="KW-0732">Signal</keyword>
<gene>
    <name evidence="3" type="ORF">A2717_00010</name>
</gene>
<comment type="caution">
    <text evidence="3">The sequence shown here is derived from an EMBL/GenBank/DDBJ whole genome shotgun (WGS) entry which is preliminary data.</text>
</comment>
<dbReference type="InterPro" id="IPR016134">
    <property type="entry name" value="Dockerin_dom"/>
</dbReference>
<proteinExistence type="predicted"/>
<dbReference type="Proteomes" id="UP000177610">
    <property type="component" value="Unassembled WGS sequence"/>
</dbReference>
<dbReference type="SUPFAM" id="SSF63446">
    <property type="entry name" value="Type I dockerin domain"/>
    <property type="match status" value="1"/>
</dbReference>